<feature type="compositionally biased region" description="Acidic residues" evidence="1">
    <location>
        <begin position="428"/>
        <end position="437"/>
    </location>
</feature>
<dbReference type="Proteomes" id="UP001362999">
    <property type="component" value="Unassembled WGS sequence"/>
</dbReference>
<protein>
    <submittedName>
        <fullName evidence="2">Uncharacterized protein</fullName>
    </submittedName>
</protein>
<evidence type="ECO:0000256" key="1">
    <source>
        <dbReference type="SAM" id="MobiDB-lite"/>
    </source>
</evidence>
<gene>
    <name evidence="2" type="ORF">R3P38DRAFT_2726204</name>
</gene>
<keyword evidence="3" id="KW-1185">Reference proteome</keyword>
<dbReference type="EMBL" id="JAWWNJ010000069">
    <property type="protein sequence ID" value="KAK7007921.1"/>
    <property type="molecule type" value="Genomic_DNA"/>
</dbReference>
<reference evidence="2 3" key="1">
    <citation type="journal article" date="2024" name="J Genomics">
        <title>Draft genome sequencing and assembly of Favolaschia claudopus CIRM-BRFM 2984 isolated from oak limbs.</title>
        <authorList>
            <person name="Navarro D."/>
            <person name="Drula E."/>
            <person name="Chaduli D."/>
            <person name="Cazenave R."/>
            <person name="Ahrendt S."/>
            <person name="Wang J."/>
            <person name="Lipzen A."/>
            <person name="Daum C."/>
            <person name="Barry K."/>
            <person name="Grigoriev I.V."/>
            <person name="Favel A."/>
            <person name="Rosso M.N."/>
            <person name="Martin F."/>
        </authorList>
    </citation>
    <scope>NUCLEOTIDE SEQUENCE [LARGE SCALE GENOMIC DNA]</scope>
    <source>
        <strain evidence="2 3">CIRM-BRFM 2984</strain>
    </source>
</reference>
<dbReference type="AlphaFoldDB" id="A0AAW0AFN4"/>
<feature type="compositionally biased region" description="Polar residues" evidence="1">
    <location>
        <begin position="455"/>
        <end position="480"/>
    </location>
</feature>
<accession>A0AAW0AFN4</accession>
<organism evidence="2 3">
    <name type="scientific">Favolaschia claudopus</name>
    <dbReference type="NCBI Taxonomy" id="2862362"/>
    <lineage>
        <taxon>Eukaryota</taxon>
        <taxon>Fungi</taxon>
        <taxon>Dikarya</taxon>
        <taxon>Basidiomycota</taxon>
        <taxon>Agaricomycotina</taxon>
        <taxon>Agaricomycetes</taxon>
        <taxon>Agaricomycetidae</taxon>
        <taxon>Agaricales</taxon>
        <taxon>Marasmiineae</taxon>
        <taxon>Mycenaceae</taxon>
        <taxon>Favolaschia</taxon>
    </lineage>
</organism>
<feature type="region of interest" description="Disordered" evidence="1">
    <location>
        <begin position="191"/>
        <end position="231"/>
    </location>
</feature>
<name>A0AAW0AFN4_9AGAR</name>
<evidence type="ECO:0000313" key="3">
    <source>
        <dbReference type="Proteomes" id="UP001362999"/>
    </source>
</evidence>
<comment type="caution">
    <text evidence="2">The sequence shown here is derived from an EMBL/GenBank/DDBJ whole genome shotgun (WGS) entry which is preliminary data.</text>
</comment>
<proteinExistence type="predicted"/>
<feature type="compositionally biased region" description="Polar residues" evidence="1">
    <location>
        <begin position="221"/>
        <end position="230"/>
    </location>
</feature>
<sequence>MLPIPIPSPQTQSPNPPTQITFKISGSANFLLSNLAAILRKVCLDFPTSHSAFRRTKPPKLSDIMSNTDNSNAMAATLGDMMARVFREAIASGNLSALMPAPTNPGPPTPAATLPVPPAVPYTSTRSLALPAAASGHPIPSNIPSGSVSTQPMLGLPGLALPLASGHTNNARRIRVSDVLSPEQISDTNAGRMAAARAHLGSSSESQLTRRSRRRRGPAAQTPTLHTGPQTVLDKVSSVNAVGEREIRLIHVVQPYQPGLEVIFHKNYRGAHFNYLAEESLTMHYDLLDTTRVSDVLQMSARNMIVGPRRITFGRMAAGPSTRLQHEMLDLQPLVYVNNAKNRKFGAAHLRREALTANLTLADLFVAPLKSQYAHPVYCVHEGRFILHSIIRCPGATFVEILPRSLARQHKCLTLRHNKQFNEALEMDWDPSDEEGDTSGGVPAPEFDDEDTENFIPSTPTLTAATRPSSSVVRDSAPLSSASNRVLADNTNISMDIGGEQVVVPSTDRDNAQALPILAQSQPVASSLATNSTVTATSSAMAAPPPTAVQPTTIPPWPTSSWLHPTATLYRELHERNDVTAAIYQAATDGATLELEGGSIDELAGAYISAVREAAERRDFSSLLRTRRRFQIVRPDGEISSFGSGIEAEVIHKAMDTFLGQSGRYCLPVDEDRLSLGISMPARLALGISSARLDDLRVFGAMLALSLISGQGIGDISPVLIQYCLNQCNLDSVTPSLISAWHPALDRIARQLQAVGPQGSLVPFQSDIINSLGIQIAGLVDRDQNQHSMLVRQLVQTRSLGPDIHGHIETASFAEGVELPCANGFSYGKFARSFPGGTEFFLVHHWTSYISDFGCLEPHLLISTPPPSRVVSHFGARGVALDLEPEILLTQFLREHGNPCDPQVFDDAKAHFHPDVVSQLHKIDSPSFRSRMFCWAATGTPFLGPDAAHTDPIHIDFVLPDDRNYSDSAVHSIFHMKQGTISFRTCSRSARIPVSYLVELFENTLPGLRGEAVNSWLMLQILNGIGKVSML</sequence>
<feature type="region of interest" description="Disordered" evidence="1">
    <location>
        <begin position="428"/>
        <end position="480"/>
    </location>
</feature>
<evidence type="ECO:0000313" key="2">
    <source>
        <dbReference type="EMBL" id="KAK7007921.1"/>
    </source>
</evidence>